<organism evidence="2 3">
    <name type="scientific">Alternaria arborescens</name>
    <dbReference type="NCBI Taxonomy" id="156630"/>
    <lineage>
        <taxon>Eukaryota</taxon>
        <taxon>Fungi</taxon>
        <taxon>Dikarya</taxon>
        <taxon>Ascomycota</taxon>
        <taxon>Pezizomycotina</taxon>
        <taxon>Dothideomycetes</taxon>
        <taxon>Pleosporomycetidae</taxon>
        <taxon>Pleosporales</taxon>
        <taxon>Pleosporineae</taxon>
        <taxon>Pleosporaceae</taxon>
        <taxon>Alternaria</taxon>
        <taxon>Alternaria sect. Alternaria</taxon>
    </lineage>
</organism>
<gene>
    <name evidence="2" type="ORF">AA0113_g7972</name>
</gene>
<evidence type="ECO:0000313" key="2">
    <source>
        <dbReference type="EMBL" id="RYO57248.1"/>
    </source>
</evidence>
<name>A0A4V1X3U9_9PLEO</name>
<keyword evidence="1" id="KW-0732">Signal</keyword>
<evidence type="ECO:0008006" key="4">
    <source>
        <dbReference type="Google" id="ProtNLM"/>
    </source>
</evidence>
<feature type="signal peptide" evidence="1">
    <location>
        <begin position="1"/>
        <end position="18"/>
    </location>
</feature>
<dbReference type="Proteomes" id="UP000293823">
    <property type="component" value="Unassembled WGS sequence"/>
</dbReference>
<keyword evidence="3" id="KW-1185">Reference proteome</keyword>
<proteinExistence type="predicted"/>
<dbReference type="AlphaFoldDB" id="A0A4V1X3U9"/>
<dbReference type="OrthoDB" id="3785310at2759"/>
<feature type="chain" id="PRO_5020332656" description="Ig-like domain-containing protein" evidence="1">
    <location>
        <begin position="19"/>
        <end position="305"/>
    </location>
</feature>
<dbReference type="EMBL" id="PEJP01000032">
    <property type="protein sequence ID" value="RYO57248.1"/>
    <property type="molecule type" value="Genomic_DNA"/>
</dbReference>
<protein>
    <recommendedName>
        <fullName evidence="4">Ig-like domain-containing protein</fullName>
    </recommendedName>
</protein>
<sequence length="305" mass="31883">MHSMRALALVAVVAGAAAEASQQGHIMEHIHAPAMIPRDDCTDLPKLCTDPVLLRGHETTLTYLCPETEGPSTVTATTTRTITVTVDLTSSVPVVATSDSQTPMIEEPTTTETVKSTTQVTVTKFVTRVTASTTSSSLSPPTITWSFTAIPPGVGSTPVSSVKVPTSGASSSFELSPSHVINSSSFVASTFSTPTSSASGSLEHFPTYVIVNSSSIASTSSVAILPSLSIHRPIYWNHTMVHHTGGHHIIDHPTLNVVRDAEAKSTETVTTTAAIATESRKGQAGDTQASFIALFFGVLAATLLI</sequence>
<evidence type="ECO:0000313" key="3">
    <source>
        <dbReference type="Proteomes" id="UP000293823"/>
    </source>
</evidence>
<comment type="caution">
    <text evidence="2">The sequence shown here is derived from an EMBL/GenBank/DDBJ whole genome shotgun (WGS) entry which is preliminary data.</text>
</comment>
<evidence type="ECO:0000256" key="1">
    <source>
        <dbReference type="SAM" id="SignalP"/>
    </source>
</evidence>
<reference evidence="3" key="1">
    <citation type="journal article" date="2019" name="bioRxiv">
        <title>Genomics, evolutionary history and diagnostics of the Alternaria alternata species group including apple and Asian pear pathotypes.</title>
        <authorList>
            <person name="Armitage A.D."/>
            <person name="Cockerton H.M."/>
            <person name="Sreenivasaprasad S."/>
            <person name="Woodhall J.W."/>
            <person name="Lane C.R."/>
            <person name="Harrison R.J."/>
            <person name="Clarkson J.P."/>
        </authorList>
    </citation>
    <scope>NUCLEOTIDE SEQUENCE [LARGE SCALE GENOMIC DNA]</scope>
    <source>
        <strain evidence="3">RGR 97.0016</strain>
    </source>
</reference>
<accession>A0A4V1X3U9</accession>